<dbReference type="RefSeq" id="WP_154546209.1">
    <property type="nucleotide sequence ID" value="NZ_VULO01000013.1"/>
</dbReference>
<dbReference type="InterPro" id="IPR037185">
    <property type="entry name" value="EmrE-like"/>
</dbReference>
<dbReference type="Pfam" id="PF00892">
    <property type="entry name" value="EamA"/>
    <property type="match status" value="2"/>
</dbReference>
<gene>
    <name evidence="10" type="primary">rarD</name>
    <name evidence="10" type="ORF">FYJ24_10510</name>
</gene>
<feature type="transmembrane region" description="Helical" evidence="8">
    <location>
        <begin position="254"/>
        <end position="276"/>
    </location>
</feature>
<evidence type="ECO:0000313" key="10">
    <source>
        <dbReference type="EMBL" id="MSS85179.1"/>
    </source>
</evidence>
<feature type="transmembrane region" description="Helical" evidence="8">
    <location>
        <begin position="159"/>
        <end position="175"/>
    </location>
</feature>
<evidence type="ECO:0000256" key="8">
    <source>
        <dbReference type="SAM" id="Phobius"/>
    </source>
</evidence>
<proteinExistence type="inferred from homology"/>
<dbReference type="AlphaFoldDB" id="A0A6N7VTS9"/>
<evidence type="ECO:0000256" key="4">
    <source>
        <dbReference type="ARBA" id="ARBA00022475"/>
    </source>
</evidence>
<dbReference type="NCBIfam" id="TIGR00688">
    <property type="entry name" value="rarD"/>
    <property type="match status" value="1"/>
</dbReference>
<evidence type="ECO:0000256" key="5">
    <source>
        <dbReference type="ARBA" id="ARBA00022692"/>
    </source>
</evidence>
<keyword evidence="11" id="KW-1185">Reference proteome</keyword>
<feature type="domain" description="EamA" evidence="9">
    <location>
        <begin position="17"/>
        <end position="152"/>
    </location>
</feature>
<evidence type="ECO:0000256" key="3">
    <source>
        <dbReference type="ARBA" id="ARBA00022448"/>
    </source>
</evidence>
<dbReference type="Proteomes" id="UP000470875">
    <property type="component" value="Unassembled WGS sequence"/>
</dbReference>
<evidence type="ECO:0000256" key="6">
    <source>
        <dbReference type="ARBA" id="ARBA00022989"/>
    </source>
</evidence>
<feature type="transmembrane region" description="Helical" evidence="8">
    <location>
        <begin position="18"/>
        <end position="39"/>
    </location>
</feature>
<evidence type="ECO:0000256" key="7">
    <source>
        <dbReference type="ARBA" id="ARBA00023136"/>
    </source>
</evidence>
<comment type="caution">
    <text evidence="10">The sequence shown here is derived from an EMBL/GenBank/DDBJ whole genome shotgun (WGS) entry which is preliminary data.</text>
</comment>
<reference evidence="10 11" key="1">
    <citation type="submission" date="2019-08" db="EMBL/GenBank/DDBJ databases">
        <title>In-depth cultivation of the pig gut microbiome towards novel bacterial diversity and tailored functional studies.</title>
        <authorList>
            <person name="Wylensek D."/>
            <person name="Hitch T.C.A."/>
            <person name="Clavel T."/>
        </authorList>
    </citation>
    <scope>NUCLEOTIDE SEQUENCE [LARGE SCALE GENOMIC DNA]</scope>
    <source>
        <strain evidence="10 11">WB03_NA08</strain>
    </source>
</reference>
<evidence type="ECO:0000256" key="1">
    <source>
        <dbReference type="ARBA" id="ARBA00004651"/>
    </source>
</evidence>
<dbReference type="InterPro" id="IPR000620">
    <property type="entry name" value="EamA_dom"/>
</dbReference>
<keyword evidence="7 8" id="KW-0472">Membrane</keyword>
<feature type="transmembrane region" description="Helical" evidence="8">
    <location>
        <begin position="224"/>
        <end position="247"/>
    </location>
</feature>
<name>A0A6N7VTS9_9ACTO</name>
<feature type="transmembrane region" description="Helical" evidence="8">
    <location>
        <begin position="112"/>
        <end position="129"/>
    </location>
</feature>
<comment type="similarity">
    <text evidence="2">Belongs to the EamA transporter family.</text>
</comment>
<feature type="transmembrane region" description="Helical" evidence="8">
    <location>
        <begin position="80"/>
        <end position="100"/>
    </location>
</feature>
<comment type="subcellular location">
    <subcellularLocation>
        <location evidence="1">Cell membrane</location>
        <topology evidence="1">Multi-pass membrane protein</topology>
    </subcellularLocation>
</comment>
<feature type="transmembrane region" description="Helical" evidence="8">
    <location>
        <begin position="136"/>
        <end position="153"/>
    </location>
</feature>
<evidence type="ECO:0000313" key="11">
    <source>
        <dbReference type="Proteomes" id="UP000470875"/>
    </source>
</evidence>
<keyword evidence="5 8" id="KW-0812">Transmembrane</keyword>
<dbReference type="SUPFAM" id="SSF103481">
    <property type="entry name" value="Multidrug resistance efflux transporter EmrE"/>
    <property type="match status" value="2"/>
</dbReference>
<organism evidence="10 11">
    <name type="scientific">Scrofimicrobium canadense</name>
    <dbReference type="NCBI Taxonomy" id="2652290"/>
    <lineage>
        <taxon>Bacteria</taxon>
        <taxon>Bacillati</taxon>
        <taxon>Actinomycetota</taxon>
        <taxon>Actinomycetes</taxon>
        <taxon>Actinomycetales</taxon>
        <taxon>Actinomycetaceae</taxon>
        <taxon>Scrofimicrobium</taxon>
    </lineage>
</organism>
<feature type="transmembrane region" description="Helical" evidence="8">
    <location>
        <begin position="282"/>
        <end position="303"/>
    </location>
</feature>
<dbReference type="EMBL" id="VULO01000013">
    <property type="protein sequence ID" value="MSS85179.1"/>
    <property type="molecule type" value="Genomic_DNA"/>
</dbReference>
<dbReference type="PANTHER" id="PTHR22911:SF137">
    <property type="entry name" value="SOLUTE CARRIER FAMILY 35 MEMBER G2-RELATED"/>
    <property type="match status" value="1"/>
</dbReference>
<keyword evidence="6 8" id="KW-1133">Transmembrane helix</keyword>
<feature type="transmembrane region" description="Helical" evidence="8">
    <location>
        <begin position="195"/>
        <end position="218"/>
    </location>
</feature>
<evidence type="ECO:0000256" key="2">
    <source>
        <dbReference type="ARBA" id="ARBA00007362"/>
    </source>
</evidence>
<feature type="domain" description="EamA" evidence="9">
    <location>
        <begin position="163"/>
        <end position="299"/>
    </location>
</feature>
<keyword evidence="4" id="KW-1003">Cell membrane</keyword>
<sequence>MSDNVTAGETSQQSRGGLAAGLGAYLLWGFLPLYFLVLAPSGALEIVAHRIIWSLVFCLILVTVTRSFSQVWKILRNGRLLGLFVVAAILIAVNWGTYVWAIETHHTADAALGYFINPIVTSLLAVVVLRERLLPAQIVALSLTVVAVIVIAVGYGRLPWISLVLAFSFGIYGLVKNRVGSHAPAIAGLTMETLILTPLAACYLGFLAFQGAATWGAAGEYVNAGWLIVLLTLSGPITAVPLLLFAAAARRLPLATLGSLQYLAPIMQLTIAVVVMKEPMPTSRWVGFILVWIGLIVLSSDAIMRARRKNREQAGLANPSVRAEKS</sequence>
<dbReference type="PANTHER" id="PTHR22911">
    <property type="entry name" value="ACYL-MALONYL CONDENSING ENZYME-RELATED"/>
    <property type="match status" value="1"/>
</dbReference>
<evidence type="ECO:0000259" key="9">
    <source>
        <dbReference type="Pfam" id="PF00892"/>
    </source>
</evidence>
<dbReference type="InterPro" id="IPR004626">
    <property type="entry name" value="RarD"/>
</dbReference>
<dbReference type="GO" id="GO:0005886">
    <property type="term" value="C:plasma membrane"/>
    <property type="evidence" value="ECO:0007669"/>
    <property type="project" value="UniProtKB-SubCell"/>
</dbReference>
<feature type="transmembrane region" description="Helical" evidence="8">
    <location>
        <begin position="51"/>
        <end position="68"/>
    </location>
</feature>
<protein>
    <submittedName>
        <fullName evidence="10">EamA family transporter RarD</fullName>
    </submittedName>
</protein>
<accession>A0A6N7VTS9</accession>
<keyword evidence="3" id="KW-0813">Transport</keyword>